<evidence type="ECO:0000313" key="3">
    <source>
        <dbReference type="Proteomes" id="UP000030687"/>
    </source>
</evidence>
<name>V4U669_CITCL</name>
<dbReference type="InParanoid" id="V4U669"/>
<dbReference type="InterPro" id="IPR045249">
    <property type="entry name" value="HARBI1-like"/>
</dbReference>
<gene>
    <name evidence="2" type="ORF">CICLE_v10023542mg</name>
</gene>
<dbReference type="STRING" id="85681.V4U669"/>
<reference evidence="2 3" key="1">
    <citation type="submission" date="2013-10" db="EMBL/GenBank/DDBJ databases">
        <authorList>
            <consortium name="International Citrus Genome Consortium"/>
            <person name="Jenkins J."/>
            <person name="Schmutz J."/>
            <person name="Prochnik S."/>
            <person name="Rokhsar D."/>
            <person name="Gmitter F."/>
            <person name="Ollitrault P."/>
            <person name="Machado M."/>
            <person name="Talon M."/>
            <person name="Wincker P."/>
            <person name="Jaillon O."/>
            <person name="Morgante M."/>
        </authorList>
    </citation>
    <scope>NUCLEOTIDE SEQUENCE</scope>
    <source>
        <strain evidence="3">cv. Clemenules</strain>
    </source>
</reference>
<dbReference type="eggNOG" id="KOG4585">
    <property type="taxonomic scope" value="Eukaryota"/>
</dbReference>
<dbReference type="Gramene" id="ESR57636">
    <property type="protein sequence ID" value="ESR57636"/>
    <property type="gene ID" value="CICLE_v10023542mg"/>
</dbReference>
<dbReference type="InterPro" id="IPR058353">
    <property type="entry name" value="DUF8040"/>
</dbReference>
<dbReference type="AlphaFoldDB" id="V4U669"/>
<feature type="non-terminal residue" evidence="2">
    <location>
        <position position="1"/>
    </location>
</feature>
<proteinExistence type="predicted"/>
<protein>
    <recommendedName>
        <fullName evidence="1">DUF8040 domain-containing protein</fullName>
    </recommendedName>
</protein>
<dbReference type="PANTHER" id="PTHR22930">
    <property type="match status" value="1"/>
</dbReference>
<organism evidence="2 3">
    <name type="scientific">Citrus clementina</name>
    <name type="common">Clementine</name>
    <name type="synonym">Citrus deliciosa x Citrus sinensis</name>
    <dbReference type="NCBI Taxonomy" id="85681"/>
    <lineage>
        <taxon>Eukaryota</taxon>
        <taxon>Viridiplantae</taxon>
        <taxon>Streptophyta</taxon>
        <taxon>Embryophyta</taxon>
        <taxon>Tracheophyta</taxon>
        <taxon>Spermatophyta</taxon>
        <taxon>Magnoliopsida</taxon>
        <taxon>eudicotyledons</taxon>
        <taxon>Gunneridae</taxon>
        <taxon>Pentapetalae</taxon>
        <taxon>rosids</taxon>
        <taxon>malvids</taxon>
        <taxon>Sapindales</taxon>
        <taxon>Rutaceae</taxon>
        <taxon>Aurantioideae</taxon>
        <taxon>Citrus</taxon>
    </lineage>
</organism>
<evidence type="ECO:0000259" key="1">
    <source>
        <dbReference type="Pfam" id="PF26138"/>
    </source>
</evidence>
<dbReference type="KEGG" id="cic:CICLE_v10023542mg"/>
<evidence type="ECO:0000313" key="2">
    <source>
        <dbReference type="EMBL" id="ESR57636.1"/>
    </source>
</evidence>
<dbReference type="PANTHER" id="PTHR22930:SF281">
    <property type="entry name" value="NUCLEASE"/>
    <property type="match status" value="1"/>
</dbReference>
<dbReference type="Proteomes" id="UP000030687">
    <property type="component" value="Unassembled WGS sequence"/>
</dbReference>
<sequence>KPGANCSMNRVFISKYPIVGDLDATFIGPGGFKKDAPALQQVVLSFSQPRKARRNQCAHLLRHQKFLTALARLSYNSNPDLAVYELHFLVISHPIILRLLASFEGGVEFPRRGIHSILEWGVGFPLPWGEVTSAGEKRIHELASITALESLPTLLKILFCRFRIIQAYRVYQQLSHLHGLVFESDIKCLSQLRMDRQAFFKLCKLLCEKGSLVRSKRVSPEEMVAMFLSILAHHVKNRVVGFNFKRSRRTVSKCFHECLRAMIRCQKEFWKKPEPITNNSTDPKWKWFTVSIIFCFICVFSNTLCTLTH</sequence>
<dbReference type="Pfam" id="PF26138">
    <property type="entry name" value="DUF8040"/>
    <property type="match status" value="1"/>
</dbReference>
<accession>V4U669</accession>
<feature type="domain" description="DUF8040" evidence="1">
    <location>
        <begin position="184"/>
        <end position="263"/>
    </location>
</feature>
<keyword evidence="3" id="KW-1185">Reference proteome</keyword>
<dbReference type="EMBL" id="KI536661">
    <property type="protein sequence ID" value="ESR57636.1"/>
    <property type="molecule type" value="Genomic_DNA"/>
</dbReference>